<keyword evidence="1" id="KW-0732">Signal</keyword>
<gene>
    <name evidence="2" type="ORF">H5P28_00325</name>
</gene>
<proteinExistence type="predicted"/>
<evidence type="ECO:0000313" key="3">
    <source>
        <dbReference type="Proteomes" id="UP000546464"/>
    </source>
</evidence>
<organism evidence="2 3">
    <name type="scientific">Ruficoccus amylovorans</name>
    <dbReference type="NCBI Taxonomy" id="1804625"/>
    <lineage>
        <taxon>Bacteria</taxon>
        <taxon>Pseudomonadati</taxon>
        <taxon>Verrucomicrobiota</taxon>
        <taxon>Opitutia</taxon>
        <taxon>Puniceicoccales</taxon>
        <taxon>Cerasicoccaceae</taxon>
        <taxon>Ruficoccus</taxon>
    </lineage>
</organism>
<dbReference type="EMBL" id="JACHVB010000004">
    <property type="protein sequence ID" value="MBC2592697.1"/>
    <property type="molecule type" value="Genomic_DNA"/>
</dbReference>
<reference evidence="2 3" key="1">
    <citation type="submission" date="2020-07" db="EMBL/GenBank/DDBJ databases">
        <authorList>
            <person name="Feng X."/>
        </authorList>
    </citation>
    <scope>NUCLEOTIDE SEQUENCE [LARGE SCALE GENOMIC DNA]</scope>
    <source>
        <strain evidence="2 3">JCM31066</strain>
    </source>
</reference>
<sequence length="236" mass="24605">MPLPTAPFDAAKSIFAGLSVIQLAFAATPITGVAATTAGVFTKTGHTLTDGTPLRFDSGTGGEGLTVGTTYYVRDAAANTFKLAPTPGGVAITLTSALSAATFSAAAVFEATKVDSKLSEEKKHIERPDKKGVLRKQRTVTTRSDESFVFDVQEVKRLLDIFGGSLTGSARVSVTLWIPDPDDATGKVALKSEDNFPATISREGDLSFGGGEFSQSNILIESNKPGAITWTADAAV</sequence>
<evidence type="ECO:0000256" key="1">
    <source>
        <dbReference type="SAM" id="SignalP"/>
    </source>
</evidence>
<keyword evidence="3" id="KW-1185">Reference proteome</keyword>
<dbReference type="RefSeq" id="WP_185673736.1">
    <property type="nucleotide sequence ID" value="NZ_JACHVB010000004.1"/>
</dbReference>
<evidence type="ECO:0000313" key="2">
    <source>
        <dbReference type="EMBL" id="MBC2592697.1"/>
    </source>
</evidence>
<feature type="signal peptide" evidence="1">
    <location>
        <begin position="1"/>
        <end position="26"/>
    </location>
</feature>
<name>A0A842HAN5_9BACT</name>
<feature type="chain" id="PRO_5032416302" evidence="1">
    <location>
        <begin position="27"/>
        <end position="236"/>
    </location>
</feature>
<comment type="caution">
    <text evidence="2">The sequence shown here is derived from an EMBL/GenBank/DDBJ whole genome shotgun (WGS) entry which is preliminary data.</text>
</comment>
<dbReference type="Proteomes" id="UP000546464">
    <property type="component" value="Unassembled WGS sequence"/>
</dbReference>
<protein>
    <submittedName>
        <fullName evidence="2">Uncharacterized protein</fullName>
    </submittedName>
</protein>
<dbReference type="AlphaFoldDB" id="A0A842HAN5"/>
<accession>A0A842HAN5</accession>